<comment type="subcellular location">
    <subcellularLocation>
        <location evidence="1">Cell membrane</location>
        <topology evidence="1">Multi-pass membrane protein</topology>
    </subcellularLocation>
</comment>
<dbReference type="EMBL" id="FOJI01000006">
    <property type="protein sequence ID" value="SEW18796.1"/>
    <property type="molecule type" value="Genomic_DNA"/>
</dbReference>
<feature type="transmembrane region" description="Helical" evidence="7">
    <location>
        <begin position="104"/>
        <end position="121"/>
    </location>
</feature>
<dbReference type="Pfam" id="PF00892">
    <property type="entry name" value="EamA"/>
    <property type="match status" value="2"/>
</dbReference>
<evidence type="ECO:0000256" key="2">
    <source>
        <dbReference type="ARBA" id="ARBA00007362"/>
    </source>
</evidence>
<evidence type="ECO:0000256" key="5">
    <source>
        <dbReference type="ARBA" id="ARBA00022989"/>
    </source>
</evidence>
<evidence type="ECO:0000259" key="8">
    <source>
        <dbReference type="Pfam" id="PF00892"/>
    </source>
</evidence>
<gene>
    <name evidence="9" type="ORF">SAMN05421659_10674</name>
</gene>
<feature type="transmembrane region" description="Helical" evidence="7">
    <location>
        <begin position="36"/>
        <end position="57"/>
    </location>
</feature>
<dbReference type="STRING" id="99656.SAMN05421659_10674"/>
<feature type="domain" description="EamA" evidence="8">
    <location>
        <begin position="158"/>
        <end position="287"/>
    </location>
</feature>
<dbReference type="PANTHER" id="PTHR32322:SF18">
    <property type="entry name" value="S-ADENOSYLMETHIONINE_S-ADENOSYLHOMOCYSTEINE TRANSPORTER"/>
    <property type="match status" value="1"/>
</dbReference>
<dbReference type="OrthoDB" id="9810818at2"/>
<sequence>MKSFHLEKQYKYVAVPILFWGTLATLNKLLLKSLDAMFVLAVSSIVAFIFLFIYNFFTGKLKKMKTYNLADIIRMVVLGILGFFCYNLFYLLGIDVFPAQEAMILNYMWPAMIIIFSCIILKEKMTFKKIIATMMSIVGVVVVASEGDISKIASGNLKGIIFCLLAAVSYGLYSVLNKKEIYDKSIAIMIGYLSTAIIAFVCIAITGTDSTLNPENMIGLLYNGIACNAISYLCWVLALDYGNTAIISNLAYLTPFISLIICAVVLHENISWYSIIGLVMIVSGIIVQSAGKKKNELIDKKVLKHEL</sequence>
<feature type="domain" description="EamA" evidence="8">
    <location>
        <begin position="13"/>
        <end position="143"/>
    </location>
</feature>
<protein>
    <submittedName>
        <fullName evidence="9">Permease of the drug/metabolite transporter (DMT) superfamily</fullName>
    </submittedName>
</protein>
<dbReference type="Proteomes" id="UP000199701">
    <property type="component" value="Unassembled WGS sequence"/>
</dbReference>
<keyword evidence="10" id="KW-1185">Reference proteome</keyword>
<dbReference type="InterPro" id="IPR050638">
    <property type="entry name" value="AA-Vitamin_Transporters"/>
</dbReference>
<reference evidence="9 10" key="1">
    <citation type="submission" date="2016-10" db="EMBL/GenBank/DDBJ databases">
        <authorList>
            <person name="de Groot N.N."/>
        </authorList>
    </citation>
    <scope>NUCLEOTIDE SEQUENCE [LARGE SCALE GENOMIC DNA]</scope>
    <source>
        <strain evidence="9 10">DSM 9179</strain>
    </source>
</reference>
<dbReference type="InterPro" id="IPR000620">
    <property type="entry name" value="EamA_dom"/>
</dbReference>
<feature type="transmembrane region" description="Helical" evidence="7">
    <location>
        <begin position="159"/>
        <end position="176"/>
    </location>
</feature>
<feature type="transmembrane region" description="Helical" evidence="7">
    <location>
        <begin position="188"/>
        <end position="208"/>
    </location>
</feature>
<dbReference type="GO" id="GO:0005886">
    <property type="term" value="C:plasma membrane"/>
    <property type="evidence" value="ECO:0007669"/>
    <property type="project" value="UniProtKB-SubCell"/>
</dbReference>
<dbReference type="InterPro" id="IPR037185">
    <property type="entry name" value="EmrE-like"/>
</dbReference>
<dbReference type="RefSeq" id="WP_092453131.1">
    <property type="nucleotide sequence ID" value="NZ_FOJI01000006.1"/>
</dbReference>
<organism evidence="9 10">
    <name type="scientific">[Clostridium] fimetarium</name>
    <dbReference type="NCBI Taxonomy" id="99656"/>
    <lineage>
        <taxon>Bacteria</taxon>
        <taxon>Bacillati</taxon>
        <taxon>Bacillota</taxon>
        <taxon>Clostridia</taxon>
        <taxon>Lachnospirales</taxon>
        <taxon>Lachnospiraceae</taxon>
    </lineage>
</organism>
<keyword evidence="6 7" id="KW-0472">Membrane</keyword>
<evidence type="ECO:0000256" key="3">
    <source>
        <dbReference type="ARBA" id="ARBA00022475"/>
    </source>
</evidence>
<evidence type="ECO:0000256" key="6">
    <source>
        <dbReference type="ARBA" id="ARBA00023136"/>
    </source>
</evidence>
<evidence type="ECO:0000313" key="10">
    <source>
        <dbReference type="Proteomes" id="UP000199701"/>
    </source>
</evidence>
<feature type="transmembrane region" description="Helical" evidence="7">
    <location>
        <begin position="12"/>
        <end position="30"/>
    </location>
</feature>
<proteinExistence type="inferred from homology"/>
<evidence type="ECO:0000256" key="4">
    <source>
        <dbReference type="ARBA" id="ARBA00022692"/>
    </source>
</evidence>
<dbReference type="Gene3D" id="1.10.3730.20">
    <property type="match status" value="1"/>
</dbReference>
<accession>A0A1I0PWD4</accession>
<keyword evidence="5 7" id="KW-1133">Transmembrane helix</keyword>
<feature type="transmembrane region" description="Helical" evidence="7">
    <location>
        <begin position="272"/>
        <end position="291"/>
    </location>
</feature>
<evidence type="ECO:0000313" key="9">
    <source>
        <dbReference type="EMBL" id="SEW18796.1"/>
    </source>
</evidence>
<dbReference type="PANTHER" id="PTHR32322">
    <property type="entry name" value="INNER MEMBRANE TRANSPORTER"/>
    <property type="match status" value="1"/>
</dbReference>
<keyword evidence="4 7" id="KW-0812">Transmembrane</keyword>
<feature type="transmembrane region" description="Helical" evidence="7">
    <location>
        <begin position="130"/>
        <end position="147"/>
    </location>
</feature>
<feature type="transmembrane region" description="Helical" evidence="7">
    <location>
        <begin position="220"/>
        <end position="239"/>
    </location>
</feature>
<dbReference type="SUPFAM" id="SSF103481">
    <property type="entry name" value="Multidrug resistance efflux transporter EmrE"/>
    <property type="match status" value="2"/>
</dbReference>
<keyword evidence="3" id="KW-1003">Cell membrane</keyword>
<feature type="transmembrane region" description="Helical" evidence="7">
    <location>
        <begin position="246"/>
        <end position="266"/>
    </location>
</feature>
<name>A0A1I0PWD4_9FIRM</name>
<dbReference type="AlphaFoldDB" id="A0A1I0PWD4"/>
<evidence type="ECO:0000256" key="7">
    <source>
        <dbReference type="SAM" id="Phobius"/>
    </source>
</evidence>
<feature type="transmembrane region" description="Helical" evidence="7">
    <location>
        <begin position="69"/>
        <end position="92"/>
    </location>
</feature>
<evidence type="ECO:0000256" key="1">
    <source>
        <dbReference type="ARBA" id="ARBA00004651"/>
    </source>
</evidence>
<comment type="similarity">
    <text evidence="2">Belongs to the EamA transporter family.</text>
</comment>